<comment type="caution">
    <text evidence="1">The sequence shown here is derived from an EMBL/GenBank/DDBJ whole genome shotgun (WGS) entry which is preliminary data.</text>
</comment>
<keyword evidence="2" id="KW-1185">Reference proteome</keyword>
<dbReference type="HOGENOM" id="CLU_077467_0_1_11"/>
<evidence type="ECO:0008006" key="3">
    <source>
        <dbReference type="Google" id="ProtNLM"/>
    </source>
</evidence>
<reference evidence="1 2" key="1">
    <citation type="journal article" date="2013" name="ISME J.">
        <title>Metabolic model for the filamentous 'Candidatus Microthrix parvicella' based on genomic and metagenomic analyses.</title>
        <authorList>
            <person name="Jon McIlroy S."/>
            <person name="Kristiansen R."/>
            <person name="Albertsen M."/>
            <person name="Michael Karst S."/>
            <person name="Rossetti S."/>
            <person name="Lund Nielsen J."/>
            <person name="Tandoi V."/>
            <person name="James Seviour R."/>
            <person name="Nielsen P.H."/>
        </authorList>
    </citation>
    <scope>NUCLEOTIDE SEQUENCE [LARGE SCALE GENOMIC DNA]</scope>
    <source>
        <strain evidence="1 2">RN1</strain>
    </source>
</reference>
<proteinExistence type="predicted"/>
<dbReference type="STRING" id="1229780.BN381_130260"/>
<dbReference type="Proteomes" id="UP000018291">
    <property type="component" value="Unassembled WGS sequence"/>
</dbReference>
<dbReference type="Pfam" id="PF04343">
    <property type="entry name" value="DUF488"/>
    <property type="match status" value="1"/>
</dbReference>
<dbReference type="PANTHER" id="PTHR39337:SF1">
    <property type="entry name" value="BLR5642 PROTEIN"/>
    <property type="match status" value="1"/>
</dbReference>
<evidence type="ECO:0000313" key="2">
    <source>
        <dbReference type="Proteomes" id="UP000018291"/>
    </source>
</evidence>
<evidence type="ECO:0000313" key="1">
    <source>
        <dbReference type="EMBL" id="CCM62702.1"/>
    </source>
</evidence>
<dbReference type="eggNOG" id="COG5483">
    <property type="taxonomic scope" value="Bacteria"/>
</dbReference>
<sequence length="216" mass="23948">MAGCFGTLKPAEEKGLLSARFGDDDEVNGATVSTDGGAGPDAIYTIGHGTLPAEALMELLEAQDITRLVDIRSFPGSRHNPQFGREEMERWVPAAGIDYRWLKVLGGRRRSQDESRHMALRHPAFRSYADYMETNDFASGMAQLLTLATEQPTAIMCSESVWWKCHRRLVSDHLVLIEHIPVLHVMHTGKLNEHPPLAEARVEGNDLVYDVGTLGL</sequence>
<organism evidence="1 2">
    <name type="scientific">Candidatus Neomicrothrix parvicella RN1</name>
    <dbReference type="NCBI Taxonomy" id="1229780"/>
    <lineage>
        <taxon>Bacteria</taxon>
        <taxon>Bacillati</taxon>
        <taxon>Actinomycetota</taxon>
        <taxon>Acidimicrobiia</taxon>
        <taxon>Acidimicrobiales</taxon>
        <taxon>Microthrixaceae</taxon>
        <taxon>Candidatus Neomicrothrix</taxon>
    </lineage>
</organism>
<dbReference type="EMBL" id="CANL01000005">
    <property type="protein sequence ID" value="CCM62702.1"/>
    <property type="molecule type" value="Genomic_DNA"/>
</dbReference>
<name>R4Z263_9ACTN</name>
<protein>
    <recommendedName>
        <fullName evidence="3">DUF488 domain-containing protein</fullName>
    </recommendedName>
</protein>
<gene>
    <name evidence="1" type="ORF">BN381_130260</name>
</gene>
<dbReference type="InterPro" id="IPR007438">
    <property type="entry name" value="DUF488"/>
</dbReference>
<dbReference type="AlphaFoldDB" id="R4Z263"/>
<accession>R4Z263</accession>
<dbReference type="PANTHER" id="PTHR39337">
    <property type="entry name" value="BLR5642 PROTEIN"/>
    <property type="match status" value="1"/>
</dbReference>